<comment type="caution">
    <text evidence="1">The sequence shown here is derived from an EMBL/GenBank/DDBJ whole genome shotgun (WGS) entry which is preliminary data.</text>
</comment>
<dbReference type="AlphaFoldDB" id="A0AAE1A3U9"/>
<evidence type="ECO:0000313" key="2">
    <source>
        <dbReference type="Proteomes" id="UP001283361"/>
    </source>
</evidence>
<dbReference type="EMBL" id="JAWDGP010002811">
    <property type="protein sequence ID" value="KAK3779757.1"/>
    <property type="molecule type" value="Genomic_DNA"/>
</dbReference>
<organism evidence="1 2">
    <name type="scientific">Elysia crispata</name>
    <name type="common">lettuce slug</name>
    <dbReference type="NCBI Taxonomy" id="231223"/>
    <lineage>
        <taxon>Eukaryota</taxon>
        <taxon>Metazoa</taxon>
        <taxon>Spiralia</taxon>
        <taxon>Lophotrochozoa</taxon>
        <taxon>Mollusca</taxon>
        <taxon>Gastropoda</taxon>
        <taxon>Heterobranchia</taxon>
        <taxon>Euthyneura</taxon>
        <taxon>Panpulmonata</taxon>
        <taxon>Sacoglossa</taxon>
        <taxon>Placobranchoidea</taxon>
        <taxon>Plakobranchidae</taxon>
        <taxon>Elysia</taxon>
    </lineage>
</organism>
<dbReference type="Proteomes" id="UP001283361">
    <property type="component" value="Unassembled WGS sequence"/>
</dbReference>
<reference evidence="1" key="1">
    <citation type="journal article" date="2023" name="G3 (Bethesda)">
        <title>A reference genome for the long-term kleptoplast-retaining sea slug Elysia crispata morphotype clarki.</title>
        <authorList>
            <person name="Eastman K.E."/>
            <person name="Pendleton A.L."/>
            <person name="Shaikh M.A."/>
            <person name="Suttiyut T."/>
            <person name="Ogas R."/>
            <person name="Tomko P."/>
            <person name="Gavelis G."/>
            <person name="Widhalm J.R."/>
            <person name="Wisecaver J.H."/>
        </authorList>
    </citation>
    <scope>NUCLEOTIDE SEQUENCE</scope>
    <source>
        <strain evidence="1">ECLA1</strain>
    </source>
</reference>
<proteinExistence type="predicted"/>
<gene>
    <name evidence="1" type="ORF">RRG08_035895</name>
</gene>
<evidence type="ECO:0000313" key="1">
    <source>
        <dbReference type="EMBL" id="KAK3779757.1"/>
    </source>
</evidence>
<protein>
    <submittedName>
        <fullName evidence="1">Uncharacterized protein</fullName>
    </submittedName>
</protein>
<name>A0AAE1A3U9_9GAST</name>
<accession>A0AAE1A3U9</accession>
<sequence length="85" mass="9033">MEEGRLVECGADTASAERLSRALHQSLLTLNTGPAGRESGLSLVTSQEDSYAALEVAVRTQDASLYRTSNEQPTIRPQVTGVGTI</sequence>
<keyword evidence="2" id="KW-1185">Reference proteome</keyword>